<dbReference type="Pfam" id="PF00651">
    <property type="entry name" value="BTB"/>
    <property type="match status" value="1"/>
</dbReference>
<dbReference type="Gene3D" id="2.120.10.80">
    <property type="entry name" value="Kelch-type beta propeller"/>
    <property type="match status" value="1"/>
</dbReference>
<accession>A0A4Z2CFB6</accession>
<dbReference type="PROSITE" id="PS50097">
    <property type="entry name" value="BTB"/>
    <property type="match status" value="1"/>
</dbReference>
<keyword evidence="2" id="KW-0677">Repeat</keyword>
<dbReference type="AlphaFoldDB" id="A0A4Z2CFB6"/>
<evidence type="ECO:0000313" key="5">
    <source>
        <dbReference type="EMBL" id="TNN02938.1"/>
    </source>
</evidence>
<dbReference type="InterPro" id="IPR006652">
    <property type="entry name" value="Kelch_1"/>
</dbReference>
<dbReference type="PANTHER" id="PTHR45632">
    <property type="entry name" value="LD33804P"/>
    <property type="match status" value="1"/>
</dbReference>
<evidence type="ECO:0000256" key="2">
    <source>
        <dbReference type="ARBA" id="ARBA00022737"/>
    </source>
</evidence>
<dbReference type="SMART" id="SM00612">
    <property type="entry name" value="Kelch"/>
    <property type="match status" value="5"/>
</dbReference>
<gene>
    <name evidence="5" type="ORF">fugu_010425</name>
</gene>
<dbReference type="InterPro" id="IPR000210">
    <property type="entry name" value="BTB/POZ_dom"/>
</dbReference>
<dbReference type="InterPro" id="IPR011333">
    <property type="entry name" value="SKP1/BTB/POZ_sf"/>
</dbReference>
<dbReference type="EMBL" id="SWLE01000002">
    <property type="protein sequence ID" value="TNN02938.1"/>
    <property type="molecule type" value="Genomic_DNA"/>
</dbReference>
<keyword evidence="1" id="KW-0880">Kelch repeat</keyword>
<name>A0A4Z2CFB6_9TELE</name>
<feature type="region of interest" description="Disordered" evidence="3">
    <location>
        <begin position="1"/>
        <end position="27"/>
    </location>
</feature>
<protein>
    <recommendedName>
        <fullName evidence="4">BTB domain-containing protein</fullName>
    </recommendedName>
</protein>
<feature type="domain" description="BTB" evidence="4">
    <location>
        <begin position="112"/>
        <end position="174"/>
    </location>
</feature>
<dbReference type="Gene3D" id="3.30.710.10">
    <property type="entry name" value="Potassium Channel Kv1.1, Chain A"/>
    <property type="match status" value="1"/>
</dbReference>
<organism evidence="5 6">
    <name type="scientific">Takifugu bimaculatus</name>
    <dbReference type="NCBI Taxonomy" id="433685"/>
    <lineage>
        <taxon>Eukaryota</taxon>
        <taxon>Metazoa</taxon>
        <taxon>Chordata</taxon>
        <taxon>Craniata</taxon>
        <taxon>Vertebrata</taxon>
        <taxon>Euteleostomi</taxon>
        <taxon>Actinopterygii</taxon>
        <taxon>Neopterygii</taxon>
        <taxon>Teleostei</taxon>
        <taxon>Neoteleostei</taxon>
        <taxon>Acanthomorphata</taxon>
        <taxon>Eupercaria</taxon>
        <taxon>Tetraodontiformes</taxon>
        <taxon>Tetradontoidea</taxon>
        <taxon>Tetraodontidae</taxon>
        <taxon>Takifugu</taxon>
    </lineage>
</organism>
<evidence type="ECO:0000259" key="4">
    <source>
        <dbReference type="PROSITE" id="PS50097"/>
    </source>
</evidence>
<dbReference type="SMART" id="SM00225">
    <property type="entry name" value="BTB"/>
    <property type="match status" value="1"/>
</dbReference>
<dbReference type="SUPFAM" id="SSF54695">
    <property type="entry name" value="POZ domain"/>
    <property type="match status" value="1"/>
</dbReference>
<dbReference type="Proteomes" id="UP000516260">
    <property type="component" value="Chromosome 10"/>
</dbReference>
<dbReference type="InterPro" id="IPR056737">
    <property type="entry name" value="Beta-prop_ATRN-MKLN-like"/>
</dbReference>
<proteinExistence type="predicted"/>
<dbReference type="PANTHER" id="PTHR45632:SF3">
    <property type="entry name" value="KELCH-LIKE PROTEIN 32"/>
    <property type="match status" value="1"/>
</dbReference>
<comment type="caution">
    <text evidence="5">The sequence shown here is derived from an EMBL/GenBank/DDBJ whole genome shotgun (WGS) entry which is preliminary data.</text>
</comment>
<keyword evidence="6" id="KW-1185">Reference proteome</keyword>
<dbReference type="Pfam" id="PF24981">
    <property type="entry name" value="Beta-prop_ATRN-LZTR1"/>
    <property type="match status" value="1"/>
</dbReference>
<evidence type="ECO:0000256" key="1">
    <source>
        <dbReference type="ARBA" id="ARBA00022441"/>
    </source>
</evidence>
<dbReference type="InterPro" id="IPR011705">
    <property type="entry name" value="BACK"/>
</dbReference>
<sequence>MGGIWKKGWKKVSPPQETPTDRPDGRHDKARAYFIYNVRLLLKNHLQRAPCVEGGAECGSASVSPSPGTQDLGEATCHSREMLTGQRLCQSKSHQDSVLSALNQQRKDGLLCDVTLVAGEQKFHAHKAVLAACSDYFRAMFSLCMVESEADEVTLQGVTSVGLKHALDFAYTGQELSSVNYLELYRVADLFHLPTLEEAVVGFLVEHLSELSQNRQDEALQLPYRLLREVLKSDRLTSLSEEQIWKLVVMWLEHDCRYQYTEDLLQHVRYGLMDVPTLHHLARSHALVQSSPTVATLVEEALDYHHATFAQPLHQSDRTRPRFQSLTLYIVGGRKREVSRVRELRYFNPSAQEHVRVAGGSNWSELAPMPTGRSHHCVAVMGNFLFVVGGEVEHATGRTCAVRTACRYDPRGNCWTEIAPMKACREHFVLGALGQYLYAVGGRNELRQVLPSVERYCPKRNKWMFVQPFDRSLSCHAGCVADDLLWISGGVTNTAQYQNRLMVYDPDQDQWLARSPMLQRRVYHVMAAVRRQLYVLGGNDLDYNNDRILVRHIDSYNMDVDQWTRCSFSLLTGQNESGVAVHDDRIYCGRGLLHLDQRALGVHSGERFRPEEAAARLGPQKFGYFIDESPLPRILLLFVLDLSTDGKEEVFYGPTLPFASNGIATSFLPAPYFTCPNLQTLQVPHHRIGAV</sequence>
<reference evidence="5 6" key="1">
    <citation type="submission" date="2019-04" db="EMBL/GenBank/DDBJ databases">
        <title>The sequence and de novo assembly of Takifugu bimaculatus genome using PacBio and Hi-C technologies.</title>
        <authorList>
            <person name="Xu P."/>
            <person name="Liu B."/>
            <person name="Zhou Z."/>
        </authorList>
    </citation>
    <scope>NUCLEOTIDE SEQUENCE [LARGE SCALE GENOMIC DNA]</scope>
    <source>
        <strain evidence="5">TB-2018</strain>
        <tissue evidence="5">Muscle</tissue>
    </source>
</reference>
<dbReference type="SMART" id="SM00875">
    <property type="entry name" value="BACK"/>
    <property type="match status" value="1"/>
</dbReference>
<dbReference type="Gene3D" id="1.25.40.420">
    <property type="match status" value="1"/>
</dbReference>
<dbReference type="SUPFAM" id="SSF117281">
    <property type="entry name" value="Kelch motif"/>
    <property type="match status" value="1"/>
</dbReference>
<dbReference type="InterPro" id="IPR015915">
    <property type="entry name" value="Kelch-typ_b-propeller"/>
</dbReference>
<evidence type="ECO:0000313" key="6">
    <source>
        <dbReference type="Proteomes" id="UP000516260"/>
    </source>
</evidence>
<evidence type="ECO:0000256" key="3">
    <source>
        <dbReference type="SAM" id="MobiDB-lite"/>
    </source>
</evidence>